<comment type="caution">
    <text evidence="5">The sequence shown here is derived from an EMBL/GenBank/DDBJ whole genome shotgun (WGS) entry which is preliminary data.</text>
</comment>
<dbReference type="Gene3D" id="1.10.357.10">
    <property type="entry name" value="Tetracycline Repressor, domain 2"/>
    <property type="match status" value="1"/>
</dbReference>
<dbReference type="InterPro" id="IPR009057">
    <property type="entry name" value="Homeodomain-like_sf"/>
</dbReference>
<protein>
    <submittedName>
        <fullName evidence="5">TetR/AcrR family transcriptional regulator</fullName>
    </submittedName>
</protein>
<dbReference type="InterPro" id="IPR001647">
    <property type="entry name" value="HTH_TetR"/>
</dbReference>
<dbReference type="InterPro" id="IPR050624">
    <property type="entry name" value="HTH-type_Tx_Regulator"/>
</dbReference>
<proteinExistence type="predicted"/>
<evidence type="ECO:0000256" key="3">
    <source>
        <dbReference type="PROSITE-ProRule" id="PRU00335"/>
    </source>
</evidence>
<dbReference type="STRING" id="1308866.J416_13519"/>
<dbReference type="PATRIC" id="fig|1308866.3.peg.2730"/>
<keyword evidence="1" id="KW-0678">Repressor</keyword>
<dbReference type="PANTHER" id="PTHR43479:SF7">
    <property type="entry name" value="TETR-FAMILY TRANSCRIPTIONAL REGULATOR"/>
    <property type="match status" value="1"/>
</dbReference>
<sequence>MNAKLDRRKKYTRMVLKESLIQELEVKPLSAITVKEICAKADINRSTFYAHYNDQYDLLYKIEEEIIEDMNQFLSNYNFTKEEESIKMTQKLLEYIISKEDICRVLLNKHADTTFEKRVMNVARQFIIKNTLTNTTVDQTTSEYWSTFVISGIINVIKDWLEDGMNQSPYEMAQMINQFTKQGLSYINPSWFK</sequence>
<evidence type="ECO:0000313" key="5">
    <source>
        <dbReference type="EMBL" id="ENH95906.1"/>
    </source>
</evidence>
<feature type="domain" description="HTH tetR-type" evidence="4">
    <location>
        <begin position="10"/>
        <end position="70"/>
    </location>
</feature>
<dbReference type="Pfam" id="PF14278">
    <property type="entry name" value="TetR_C_8"/>
    <property type="match status" value="1"/>
</dbReference>
<feature type="DNA-binding region" description="H-T-H motif" evidence="3">
    <location>
        <begin position="33"/>
        <end position="52"/>
    </location>
</feature>
<evidence type="ECO:0000256" key="1">
    <source>
        <dbReference type="ARBA" id="ARBA00022491"/>
    </source>
</evidence>
<evidence type="ECO:0000313" key="6">
    <source>
        <dbReference type="Proteomes" id="UP000012283"/>
    </source>
</evidence>
<evidence type="ECO:0000256" key="2">
    <source>
        <dbReference type="ARBA" id="ARBA00023125"/>
    </source>
</evidence>
<name>N4WRS6_9BACI</name>
<evidence type="ECO:0000259" key="4">
    <source>
        <dbReference type="PROSITE" id="PS50977"/>
    </source>
</evidence>
<gene>
    <name evidence="5" type="ORF">J416_13519</name>
</gene>
<dbReference type="RefSeq" id="WP_003473256.1">
    <property type="nucleotide sequence ID" value="NZ_APML01000069.1"/>
</dbReference>
<keyword evidence="2 3" id="KW-0238">DNA-binding</keyword>
<dbReference type="PANTHER" id="PTHR43479">
    <property type="entry name" value="ACREF/ENVCD OPERON REPRESSOR-RELATED"/>
    <property type="match status" value="1"/>
</dbReference>
<dbReference type="SUPFAM" id="SSF46689">
    <property type="entry name" value="Homeodomain-like"/>
    <property type="match status" value="1"/>
</dbReference>
<dbReference type="eggNOG" id="COG1309">
    <property type="taxonomic scope" value="Bacteria"/>
</dbReference>
<dbReference type="InterPro" id="IPR039532">
    <property type="entry name" value="TetR_C_Firmicutes"/>
</dbReference>
<dbReference type="PROSITE" id="PS50977">
    <property type="entry name" value="HTH_TETR_2"/>
    <property type="match status" value="1"/>
</dbReference>
<keyword evidence="6" id="KW-1185">Reference proteome</keyword>
<dbReference type="GO" id="GO:0003677">
    <property type="term" value="F:DNA binding"/>
    <property type="evidence" value="ECO:0007669"/>
    <property type="project" value="UniProtKB-UniRule"/>
</dbReference>
<organism evidence="5 6">
    <name type="scientific">Gracilibacillus halophilus YIM-C55.5</name>
    <dbReference type="NCBI Taxonomy" id="1308866"/>
    <lineage>
        <taxon>Bacteria</taxon>
        <taxon>Bacillati</taxon>
        <taxon>Bacillota</taxon>
        <taxon>Bacilli</taxon>
        <taxon>Bacillales</taxon>
        <taxon>Bacillaceae</taxon>
        <taxon>Gracilibacillus</taxon>
    </lineage>
</organism>
<dbReference type="AlphaFoldDB" id="N4WRS6"/>
<reference evidence="5 6" key="1">
    <citation type="submission" date="2013-03" db="EMBL/GenBank/DDBJ databases">
        <title>Draft genome sequence of Gracibacillus halophilus YIM-C55.5, a moderately halophilic and thermophilic organism from the Xiaochaidamu salt lake.</title>
        <authorList>
            <person name="Sugumar T."/>
            <person name="Polireddy D.R."/>
            <person name="Antony A."/>
            <person name="Madhava Y.R."/>
            <person name="Sivakumar N."/>
        </authorList>
    </citation>
    <scope>NUCLEOTIDE SEQUENCE [LARGE SCALE GENOMIC DNA]</scope>
    <source>
        <strain evidence="5 6">YIM-C55.5</strain>
    </source>
</reference>
<accession>N4WRS6</accession>
<dbReference type="EMBL" id="APML01000069">
    <property type="protein sequence ID" value="ENH95906.1"/>
    <property type="molecule type" value="Genomic_DNA"/>
</dbReference>
<dbReference type="Proteomes" id="UP000012283">
    <property type="component" value="Unassembled WGS sequence"/>
</dbReference>
<dbReference type="OrthoDB" id="9810250at2"/>